<dbReference type="AlphaFoldDB" id="A0A4Q7P473"/>
<evidence type="ECO:0000313" key="9">
    <source>
        <dbReference type="Proteomes" id="UP000292209"/>
    </source>
</evidence>
<dbReference type="InterPro" id="IPR039420">
    <property type="entry name" value="WalR-like"/>
</dbReference>
<evidence type="ECO:0000256" key="4">
    <source>
        <dbReference type="PROSITE-ProRule" id="PRU00169"/>
    </source>
</evidence>
<gene>
    <name evidence="8" type="ORF">BC751_0271</name>
</gene>
<keyword evidence="9" id="KW-1185">Reference proteome</keyword>
<dbReference type="CDD" id="cd00383">
    <property type="entry name" value="trans_reg_C"/>
    <property type="match status" value="1"/>
</dbReference>
<evidence type="ECO:0000256" key="5">
    <source>
        <dbReference type="PROSITE-ProRule" id="PRU01091"/>
    </source>
</evidence>
<dbReference type="Proteomes" id="UP000292209">
    <property type="component" value="Unassembled WGS sequence"/>
</dbReference>
<protein>
    <submittedName>
        <fullName evidence="8">DNA-binding response OmpR family regulator</fullName>
    </submittedName>
</protein>
<dbReference type="OrthoDB" id="9790442at2"/>
<dbReference type="GO" id="GO:0032993">
    <property type="term" value="C:protein-DNA complex"/>
    <property type="evidence" value="ECO:0007669"/>
    <property type="project" value="TreeGrafter"/>
</dbReference>
<feature type="DNA-binding region" description="OmpR/PhoB-type" evidence="5">
    <location>
        <begin position="127"/>
        <end position="224"/>
    </location>
</feature>
<organism evidence="8 9">
    <name type="scientific">Cecembia calidifontis</name>
    <dbReference type="NCBI Taxonomy" id="1187080"/>
    <lineage>
        <taxon>Bacteria</taxon>
        <taxon>Pseudomonadati</taxon>
        <taxon>Bacteroidota</taxon>
        <taxon>Cytophagia</taxon>
        <taxon>Cytophagales</taxon>
        <taxon>Cyclobacteriaceae</taxon>
        <taxon>Cecembia</taxon>
    </lineage>
</organism>
<keyword evidence="2" id="KW-0902">Two-component regulatory system</keyword>
<dbReference type="GO" id="GO:0005829">
    <property type="term" value="C:cytosol"/>
    <property type="evidence" value="ECO:0007669"/>
    <property type="project" value="TreeGrafter"/>
</dbReference>
<evidence type="ECO:0000259" key="6">
    <source>
        <dbReference type="PROSITE" id="PS50110"/>
    </source>
</evidence>
<sequence length="224" mass="25885">MKGKILLAEDEISLGEIIKESLDSRGFAVEHVGCGKKAIEVFKSFSPDIVVLDIMMPNKDGFEVSREIRMLDRNVPIIFLTAKNRTQDVIDGFENGANDFIKKPFSMEELIVRINSHLRISKINFEQQWVSIGKYKFNFEHQILDLHGKETVLTYKESVLLNELIKKQNQVLDRSYILKLVWGTDDFFSARSMDVFITKIRKYLKDDPLIKIVNIRGIGYKLVV</sequence>
<dbReference type="GO" id="GO:0006355">
    <property type="term" value="P:regulation of DNA-templated transcription"/>
    <property type="evidence" value="ECO:0007669"/>
    <property type="project" value="InterPro"/>
</dbReference>
<dbReference type="InterPro" id="IPR036388">
    <property type="entry name" value="WH-like_DNA-bd_sf"/>
</dbReference>
<evidence type="ECO:0000256" key="1">
    <source>
        <dbReference type="ARBA" id="ARBA00022553"/>
    </source>
</evidence>
<dbReference type="SUPFAM" id="SSF52172">
    <property type="entry name" value="CheY-like"/>
    <property type="match status" value="1"/>
</dbReference>
<evidence type="ECO:0000256" key="3">
    <source>
        <dbReference type="ARBA" id="ARBA00023125"/>
    </source>
</evidence>
<evidence type="ECO:0000259" key="7">
    <source>
        <dbReference type="PROSITE" id="PS51755"/>
    </source>
</evidence>
<dbReference type="RefSeq" id="WP_130273970.1">
    <property type="nucleotide sequence ID" value="NZ_SGXG01000001.1"/>
</dbReference>
<feature type="modified residue" description="4-aspartylphosphate" evidence="4">
    <location>
        <position position="53"/>
    </location>
</feature>
<dbReference type="PANTHER" id="PTHR48111">
    <property type="entry name" value="REGULATOR OF RPOS"/>
    <property type="match status" value="1"/>
</dbReference>
<feature type="domain" description="Response regulatory" evidence="6">
    <location>
        <begin position="4"/>
        <end position="118"/>
    </location>
</feature>
<dbReference type="InterPro" id="IPR001867">
    <property type="entry name" value="OmpR/PhoB-type_DNA-bd"/>
</dbReference>
<keyword evidence="1 4" id="KW-0597">Phosphoprotein</keyword>
<dbReference type="SMART" id="SM00862">
    <property type="entry name" value="Trans_reg_C"/>
    <property type="match status" value="1"/>
</dbReference>
<dbReference type="PROSITE" id="PS50110">
    <property type="entry name" value="RESPONSE_REGULATORY"/>
    <property type="match status" value="1"/>
</dbReference>
<proteinExistence type="predicted"/>
<dbReference type="PROSITE" id="PS51755">
    <property type="entry name" value="OMPR_PHOB"/>
    <property type="match status" value="1"/>
</dbReference>
<dbReference type="CDD" id="cd17574">
    <property type="entry name" value="REC_OmpR"/>
    <property type="match status" value="1"/>
</dbReference>
<dbReference type="Pfam" id="PF00486">
    <property type="entry name" value="Trans_reg_C"/>
    <property type="match status" value="1"/>
</dbReference>
<reference evidence="8 9" key="1">
    <citation type="submission" date="2019-02" db="EMBL/GenBank/DDBJ databases">
        <title>Genomic Encyclopedia of Archaeal and Bacterial Type Strains, Phase II (KMG-II): from individual species to whole genera.</title>
        <authorList>
            <person name="Goeker M."/>
        </authorList>
    </citation>
    <scope>NUCLEOTIDE SEQUENCE [LARGE SCALE GENOMIC DNA]</scope>
    <source>
        <strain evidence="8 9">DSM 21411</strain>
    </source>
</reference>
<dbReference type="EMBL" id="SGXG01000001">
    <property type="protein sequence ID" value="RZS94763.1"/>
    <property type="molecule type" value="Genomic_DNA"/>
</dbReference>
<dbReference type="SMART" id="SM00448">
    <property type="entry name" value="REC"/>
    <property type="match status" value="1"/>
</dbReference>
<feature type="domain" description="OmpR/PhoB-type" evidence="7">
    <location>
        <begin position="127"/>
        <end position="224"/>
    </location>
</feature>
<evidence type="ECO:0000313" key="8">
    <source>
        <dbReference type="EMBL" id="RZS94763.1"/>
    </source>
</evidence>
<dbReference type="GO" id="GO:0000976">
    <property type="term" value="F:transcription cis-regulatory region binding"/>
    <property type="evidence" value="ECO:0007669"/>
    <property type="project" value="TreeGrafter"/>
</dbReference>
<dbReference type="InterPro" id="IPR011006">
    <property type="entry name" value="CheY-like_superfamily"/>
</dbReference>
<dbReference type="Pfam" id="PF00072">
    <property type="entry name" value="Response_reg"/>
    <property type="match status" value="1"/>
</dbReference>
<accession>A0A4Q7P473</accession>
<name>A0A4Q7P473_9BACT</name>
<dbReference type="GO" id="GO:0000156">
    <property type="term" value="F:phosphorelay response regulator activity"/>
    <property type="evidence" value="ECO:0007669"/>
    <property type="project" value="TreeGrafter"/>
</dbReference>
<dbReference type="Gene3D" id="3.40.50.2300">
    <property type="match status" value="1"/>
</dbReference>
<dbReference type="PANTHER" id="PTHR48111:SF40">
    <property type="entry name" value="PHOSPHATE REGULON TRANSCRIPTIONAL REGULATORY PROTEIN PHOB"/>
    <property type="match status" value="1"/>
</dbReference>
<dbReference type="InterPro" id="IPR001789">
    <property type="entry name" value="Sig_transdc_resp-reg_receiver"/>
</dbReference>
<comment type="caution">
    <text evidence="8">The sequence shown here is derived from an EMBL/GenBank/DDBJ whole genome shotgun (WGS) entry which is preliminary data.</text>
</comment>
<keyword evidence="3 5" id="KW-0238">DNA-binding</keyword>
<evidence type="ECO:0000256" key="2">
    <source>
        <dbReference type="ARBA" id="ARBA00023012"/>
    </source>
</evidence>
<dbReference type="Gene3D" id="1.10.10.10">
    <property type="entry name" value="Winged helix-like DNA-binding domain superfamily/Winged helix DNA-binding domain"/>
    <property type="match status" value="1"/>
</dbReference>